<dbReference type="Pfam" id="PF09990">
    <property type="entry name" value="DUF2231"/>
    <property type="match status" value="1"/>
</dbReference>
<gene>
    <name evidence="3" type="ordered locus">Rcas_2772</name>
</gene>
<dbReference type="Proteomes" id="UP000000263">
    <property type="component" value="Chromosome"/>
</dbReference>
<keyword evidence="1" id="KW-0472">Membrane</keyword>
<dbReference type="eggNOG" id="COG4244">
    <property type="taxonomic scope" value="Bacteria"/>
</dbReference>
<dbReference type="KEGG" id="rca:Rcas_2772"/>
<evidence type="ECO:0000313" key="4">
    <source>
        <dbReference type="Proteomes" id="UP000000263"/>
    </source>
</evidence>
<sequence>MRTDMSPLHPFTVHLPIGLLLGNAIMTALYLWRGDRTLETAAYHCLWLGWLLLLPAVASGTIDAARQVFDPVRPRDDALVWVNAHALSGVAVMVVYWQAWQARRRNPTILDDARIRRGYLARLAIGAALVVLTGWLGGQLVYSLRLGVG</sequence>
<reference evidence="3 4" key="1">
    <citation type="submission" date="2007-08" db="EMBL/GenBank/DDBJ databases">
        <title>Complete sequence of Roseiflexus castenholzii DSM 13941.</title>
        <authorList>
            <consortium name="US DOE Joint Genome Institute"/>
            <person name="Copeland A."/>
            <person name="Lucas S."/>
            <person name="Lapidus A."/>
            <person name="Barry K."/>
            <person name="Glavina del Rio T."/>
            <person name="Dalin E."/>
            <person name="Tice H."/>
            <person name="Pitluck S."/>
            <person name="Thompson L.S."/>
            <person name="Brettin T."/>
            <person name="Bruce D."/>
            <person name="Detter J.C."/>
            <person name="Han C."/>
            <person name="Tapia R."/>
            <person name="Schmutz J."/>
            <person name="Larimer F."/>
            <person name="Land M."/>
            <person name="Hauser L."/>
            <person name="Kyrpides N."/>
            <person name="Mikhailova N."/>
            <person name="Bryant D.A."/>
            <person name="Hanada S."/>
            <person name="Tsukatani Y."/>
            <person name="Richardson P."/>
        </authorList>
    </citation>
    <scope>NUCLEOTIDE SEQUENCE [LARGE SCALE GENOMIC DNA]</scope>
    <source>
        <strain evidence="4">DSM 13941 / HLO8</strain>
    </source>
</reference>
<keyword evidence="1" id="KW-1133">Transmembrane helix</keyword>
<feature type="transmembrane region" description="Helical" evidence="1">
    <location>
        <begin position="78"/>
        <end position="99"/>
    </location>
</feature>
<evidence type="ECO:0000256" key="1">
    <source>
        <dbReference type="SAM" id="Phobius"/>
    </source>
</evidence>
<feature type="transmembrane region" description="Helical" evidence="1">
    <location>
        <begin position="41"/>
        <end position="58"/>
    </location>
</feature>
<proteinExistence type="predicted"/>
<feature type="domain" description="DUF2231" evidence="2">
    <location>
        <begin position="6"/>
        <end position="148"/>
    </location>
</feature>
<dbReference type="HOGENOM" id="CLU_107155_5_1_0"/>
<dbReference type="AlphaFoldDB" id="A7NMS2"/>
<keyword evidence="1" id="KW-0812">Transmembrane</keyword>
<dbReference type="InterPro" id="IPR019251">
    <property type="entry name" value="DUF2231_TM"/>
</dbReference>
<organism evidence="3 4">
    <name type="scientific">Roseiflexus castenholzii (strain DSM 13941 / HLO8)</name>
    <dbReference type="NCBI Taxonomy" id="383372"/>
    <lineage>
        <taxon>Bacteria</taxon>
        <taxon>Bacillati</taxon>
        <taxon>Chloroflexota</taxon>
        <taxon>Chloroflexia</taxon>
        <taxon>Chloroflexales</taxon>
        <taxon>Roseiflexineae</taxon>
        <taxon>Roseiflexaceae</taxon>
        <taxon>Roseiflexus</taxon>
    </lineage>
</organism>
<evidence type="ECO:0000313" key="3">
    <source>
        <dbReference type="EMBL" id="ABU58843.1"/>
    </source>
</evidence>
<dbReference type="STRING" id="383372.Rcas_2772"/>
<feature type="transmembrane region" description="Helical" evidence="1">
    <location>
        <begin position="12"/>
        <end position="32"/>
    </location>
</feature>
<evidence type="ECO:0000259" key="2">
    <source>
        <dbReference type="Pfam" id="PF09990"/>
    </source>
</evidence>
<accession>A7NMS2</accession>
<name>A7NMS2_ROSCS</name>
<feature type="transmembrane region" description="Helical" evidence="1">
    <location>
        <begin position="119"/>
        <end position="142"/>
    </location>
</feature>
<dbReference type="EMBL" id="CP000804">
    <property type="protein sequence ID" value="ABU58843.1"/>
    <property type="molecule type" value="Genomic_DNA"/>
</dbReference>
<keyword evidence="4" id="KW-1185">Reference proteome</keyword>
<protein>
    <recommendedName>
        <fullName evidence="2">DUF2231 domain-containing protein</fullName>
    </recommendedName>
</protein>